<accession>A0A2H8TCQ1</accession>
<proteinExistence type="inferred from homology"/>
<evidence type="ECO:0000259" key="5">
    <source>
        <dbReference type="Pfam" id="PF01869"/>
    </source>
</evidence>
<protein>
    <recommendedName>
        <fullName evidence="3">N-acetyl-D-glucosamine kinase</fullName>
        <ecNumber evidence="2">2.7.1.59</ecNumber>
    </recommendedName>
    <alternativeName>
        <fullName evidence="4">GlcNAc kinase</fullName>
    </alternativeName>
</protein>
<evidence type="ECO:0000256" key="4">
    <source>
        <dbReference type="ARBA" id="ARBA00031123"/>
    </source>
</evidence>
<evidence type="ECO:0000256" key="2">
    <source>
        <dbReference type="ARBA" id="ARBA00012122"/>
    </source>
</evidence>
<dbReference type="OrthoDB" id="311172at2759"/>
<reference evidence="6" key="1">
    <citation type="submission" date="2017-10" db="EMBL/GenBank/DDBJ databases">
        <title>Transcriptome Assembly of Sugarcane Aphid Adults.</title>
        <authorList>
            <person name="Scully E.D."/>
            <person name="Palmer N.A."/>
            <person name="Geib S.M."/>
            <person name="Sarath G."/>
            <person name="Sattler S.E."/>
        </authorList>
    </citation>
    <scope>NUCLEOTIDE SEQUENCE</scope>
    <source>
        <tissue evidence="6">Whole body</tissue>
    </source>
</reference>
<keyword evidence="6" id="KW-0808">Transferase</keyword>
<dbReference type="InterPro" id="IPR039758">
    <property type="entry name" value="NAGK-like"/>
</dbReference>
<dbReference type="SUPFAM" id="SSF53067">
    <property type="entry name" value="Actin-like ATPase domain"/>
    <property type="match status" value="2"/>
</dbReference>
<dbReference type="GO" id="GO:0045127">
    <property type="term" value="F:N-acetylglucosamine kinase activity"/>
    <property type="evidence" value="ECO:0007669"/>
    <property type="project" value="UniProtKB-EC"/>
</dbReference>
<dbReference type="InterPro" id="IPR002731">
    <property type="entry name" value="ATPase_BadF"/>
</dbReference>
<dbReference type="Gene3D" id="3.30.420.40">
    <property type="match status" value="1"/>
</dbReference>
<dbReference type="InterPro" id="IPR043129">
    <property type="entry name" value="ATPase_NBD"/>
</dbReference>
<feature type="domain" description="ATPase BadF/BadG/BcrA/BcrD type" evidence="5">
    <location>
        <begin position="8"/>
        <end position="291"/>
    </location>
</feature>
<comment type="similarity">
    <text evidence="1">Belongs to the eukaryotic-type N-acetylglucosamine kinase family.</text>
</comment>
<gene>
    <name evidence="6" type="primary">Nagk</name>
</gene>
<dbReference type="CDD" id="cd24078">
    <property type="entry name" value="ASKHA_NBD_NAGK_meta"/>
    <property type="match status" value="1"/>
</dbReference>
<keyword evidence="6" id="KW-0418">Kinase</keyword>
<evidence type="ECO:0000256" key="3">
    <source>
        <dbReference type="ARBA" id="ARBA00014974"/>
    </source>
</evidence>
<sequence>MTDAFFGGIEGGASVSTVVLTNGKGDILAELKGEGTNPWILGIEPCLSRVNDLIKEALRKANLNINIKLNGLGLSLSGCEDQTFCKTFESKLIECYPNLTNEVIVVSDTLAPIALACESGGAVIISGTGSNSLLINPDSSIKRCGGYGHLLGDEGSAYWIAFKSIKLCMDHLEDFNYVPNGYSIDRVWEAIKEHFNIDKILDLLNVFYGEKKEKSEIAKLCKTISELAEDGDELSRWIFSEAGKELAKFIQSLYPGADKKLHKENGGLHVVCVGSVWKSWGLLKEGFINQLDHHHNSQETIVDEFTLLVLEKTVALGGVYLITKKLNYNFPFDYEHNYRILFHYIHDRRDQ</sequence>
<dbReference type="EMBL" id="GFXV01000064">
    <property type="protein sequence ID" value="MBW11869.1"/>
    <property type="molecule type" value="Transcribed_RNA"/>
</dbReference>
<organism evidence="6">
    <name type="scientific">Melanaphis sacchari</name>
    <dbReference type="NCBI Taxonomy" id="742174"/>
    <lineage>
        <taxon>Eukaryota</taxon>
        <taxon>Metazoa</taxon>
        <taxon>Ecdysozoa</taxon>
        <taxon>Arthropoda</taxon>
        <taxon>Hexapoda</taxon>
        <taxon>Insecta</taxon>
        <taxon>Pterygota</taxon>
        <taxon>Neoptera</taxon>
        <taxon>Paraneoptera</taxon>
        <taxon>Hemiptera</taxon>
        <taxon>Sternorrhyncha</taxon>
        <taxon>Aphidomorpha</taxon>
        <taxon>Aphidoidea</taxon>
        <taxon>Aphididae</taxon>
        <taxon>Aphidini</taxon>
        <taxon>Melanaphis</taxon>
    </lineage>
</organism>
<dbReference type="AlphaFoldDB" id="A0A2H8TCQ1"/>
<dbReference type="Pfam" id="PF01869">
    <property type="entry name" value="BcrAD_BadFG"/>
    <property type="match status" value="1"/>
</dbReference>
<dbReference type="PANTHER" id="PTHR12862">
    <property type="entry name" value="BADF TYPE ATPASE DOMAIN-CONTAINING PROTEIN"/>
    <property type="match status" value="1"/>
</dbReference>
<evidence type="ECO:0000256" key="1">
    <source>
        <dbReference type="ARBA" id="ARBA00006198"/>
    </source>
</evidence>
<dbReference type="EC" id="2.7.1.59" evidence="2"/>
<name>A0A2H8TCQ1_9HEMI</name>
<dbReference type="PANTHER" id="PTHR12862:SF0">
    <property type="entry name" value="N-ACETYL-D-GLUCOSAMINE KINASE"/>
    <property type="match status" value="1"/>
</dbReference>
<evidence type="ECO:0000313" key="6">
    <source>
        <dbReference type="EMBL" id="MBW11869.1"/>
    </source>
</evidence>